<protein>
    <submittedName>
        <fullName evidence="3">Glycosyltransferase family 4 protein</fullName>
    </submittedName>
</protein>
<dbReference type="EMBL" id="VWXX01000006">
    <property type="protein sequence ID" value="KAA6186095.1"/>
    <property type="molecule type" value="Genomic_DNA"/>
</dbReference>
<dbReference type="PANTHER" id="PTHR45947">
    <property type="entry name" value="SULFOQUINOVOSYL TRANSFERASE SQD2"/>
    <property type="match status" value="1"/>
</dbReference>
<feature type="domain" description="Glycosyltransferase subfamily 4-like N-terminal" evidence="2">
    <location>
        <begin position="21"/>
        <end position="204"/>
    </location>
</feature>
<accession>A0A5M8FS39</accession>
<evidence type="ECO:0000259" key="2">
    <source>
        <dbReference type="Pfam" id="PF13439"/>
    </source>
</evidence>
<reference evidence="3 4" key="1">
    <citation type="submission" date="2019-09" db="EMBL/GenBank/DDBJ databases">
        <title>Whole-genome sequence of the purple sulfur bacterium Thiohalocapsa marina DSM 19078.</title>
        <authorList>
            <person name="Kyndt J.A."/>
            <person name="Meyer T.E."/>
        </authorList>
    </citation>
    <scope>NUCLEOTIDE SEQUENCE [LARGE SCALE GENOMIC DNA]</scope>
    <source>
        <strain evidence="3 4">DSM 19078</strain>
    </source>
</reference>
<dbReference type="InterPro" id="IPR028098">
    <property type="entry name" value="Glyco_trans_4-like_N"/>
</dbReference>
<dbReference type="OrthoDB" id="6194329at2"/>
<evidence type="ECO:0000313" key="4">
    <source>
        <dbReference type="Proteomes" id="UP000322981"/>
    </source>
</evidence>
<evidence type="ECO:0000313" key="3">
    <source>
        <dbReference type="EMBL" id="KAA6186095.1"/>
    </source>
</evidence>
<keyword evidence="4" id="KW-1185">Reference proteome</keyword>
<dbReference type="AlphaFoldDB" id="A0A5M8FS39"/>
<dbReference type="Pfam" id="PF13439">
    <property type="entry name" value="Glyco_transf_4"/>
    <property type="match status" value="1"/>
</dbReference>
<dbReference type="SUPFAM" id="SSF53756">
    <property type="entry name" value="UDP-Glycosyltransferase/glycogen phosphorylase"/>
    <property type="match status" value="1"/>
</dbReference>
<proteinExistence type="predicted"/>
<sequence>MPSILYTTSTLPQWPSDPEPRFVLDLARALPSDWRATILAPRAPGARAHEELEGIEVIRYRYAPMARWQTLCYPGSILGRLRQNPLLMALVPGLLMGLRHALATELRRHQFDCVHAHWLFPQGLMHTLGFPHKSHPPLIVTTHGGDLGLAQRWLLLRVLLGSVVRRADRVTMVAPAMREQLAALDRQVDPTQMPVIPMGVDLTRFRPERRDIAWLATRGLSPPVILFVGRLVAKKGVSTLLDAFSRLERPATLAICGDGPEAAGLRRRTAALGLCTRVRFLGALDHQELAVAYASSDMFCAPSIPAPNGDLDGMPTVLAEAAASGLPLVGSDLAGIPLMILPGRTGLLAPPGDASAFAQALDLLLADTPLRHRLGTGALAAAAEFSWPAVAARFVEVYHASIERRRRGLLPIPGVMT</sequence>
<organism evidence="3 4">
    <name type="scientific">Thiohalocapsa marina</name>
    <dbReference type="NCBI Taxonomy" id="424902"/>
    <lineage>
        <taxon>Bacteria</taxon>
        <taxon>Pseudomonadati</taxon>
        <taxon>Pseudomonadota</taxon>
        <taxon>Gammaproteobacteria</taxon>
        <taxon>Chromatiales</taxon>
        <taxon>Chromatiaceae</taxon>
        <taxon>Thiohalocapsa</taxon>
    </lineage>
</organism>
<dbReference type="Pfam" id="PF00534">
    <property type="entry name" value="Glycos_transf_1"/>
    <property type="match status" value="1"/>
</dbReference>
<comment type="caution">
    <text evidence="3">The sequence shown here is derived from an EMBL/GenBank/DDBJ whole genome shotgun (WGS) entry which is preliminary data.</text>
</comment>
<dbReference type="Gene3D" id="3.40.50.2000">
    <property type="entry name" value="Glycogen Phosphorylase B"/>
    <property type="match status" value="2"/>
</dbReference>
<evidence type="ECO:0000259" key="1">
    <source>
        <dbReference type="Pfam" id="PF00534"/>
    </source>
</evidence>
<feature type="domain" description="Glycosyl transferase family 1" evidence="1">
    <location>
        <begin position="221"/>
        <end position="377"/>
    </location>
</feature>
<dbReference type="InterPro" id="IPR050194">
    <property type="entry name" value="Glycosyltransferase_grp1"/>
</dbReference>
<dbReference type="Proteomes" id="UP000322981">
    <property type="component" value="Unassembled WGS sequence"/>
</dbReference>
<gene>
    <name evidence="3" type="ORF">F2Q65_06975</name>
</gene>
<dbReference type="RefSeq" id="WP_150091782.1">
    <property type="nucleotide sequence ID" value="NZ_VWXX01000006.1"/>
</dbReference>
<name>A0A5M8FS39_9GAMM</name>
<keyword evidence="3" id="KW-0808">Transferase</keyword>
<dbReference type="InterPro" id="IPR001296">
    <property type="entry name" value="Glyco_trans_1"/>
</dbReference>
<dbReference type="GO" id="GO:0016758">
    <property type="term" value="F:hexosyltransferase activity"/>
    <property type="evidence" value="ECO:0007669"/>
    <property type="project" value="TreeGrafter"/>
</dbReference>
<dbReference type="PANTHER" id="PTHR45947:SF3">
    <property type="entry name" value="SULFOQUINOVOSYL TRANSFERASE SQD2"/>
    <property type="match status" value="1"/>
</dbReference>